<dbReference type="AlphaFoldDB" id="A0A8J8C523"/>
<dbReference type="GO" id="GO:0006535">
    <property type="term" value="P:cysteine biosynthetic process from serine"/>
    <property type="evidence" value="ECO:0007669"/>
    <property type="project" value="InterPro"/>
</dbReference>
<evidence type="ECO:0000313" key="8">
    <source>
        <dbReference type="EMBL" id="MBV0925857.1"/>
    </source>
</evidence>
<evidence type="ECO:0000259" key="7">
    <source>
        <dbReference type="Pfam" id="PF00291"/>
    </source>
</evidence>
<evidence type="ECO:0000256" key="2">
    <source>
        <dbReference type="ARBA" id="ARBA00007103"/>
    </source>
</evidence>
<keyword evidence="3" id="KW-0028">Amino-acid biosynthesis</keyword>
<dbReference type="EMBL" id="JAHQXF010000003">
    <property type="protein sequence ID" value="MBV0925857.1"/>
    <property type="molecule type" value="Genomic_DNA"/>
</dbReference>
<dbReference type="InterPro" id="IPR005856">
    <property type="entry name" value="Cys_synth"/>
</dbReference>
<dbReference type="OrthoDB" id="10138at2157"/>
<evidence type="ECO:0000256" key="1">
    <source>
        <dbReference type="ARBA" id="ARBA00001933"/>
    </source>
</evidence>
<reference evidence="8 9" key="1">
    <citation type="submission" date="2021-06" db="EMBL/GenBank/DDBJ databases">
        <title>New haloarchaea isolates fom saline soil.</title>
        <authorList>
            <person name="Duran-Viseras A."/>
            <person name="Sanchez-Porro C.S."/>
            <person name="Ventosa A."/>
        </authorList>
    </citation>
    <scope>NUCLEOTIDE SEQUENCE [LARGE SCALE GENOMIC DNA]</scope>
    <source>
        <strain evidence="8 9">JCM 183640</strain>
    </source>
</reference>
<dbReference type="InterPro" id="IPR005859">
    <property type="entry name" value="CysK"/>
</dbReference>
<dbReference type="RefSeq" id="WP_162318925.1">
    <property type="nucleotide sequence ID" value="NZ_JAHQXF010000003.1"/>
</dbReference>
<keyword evidence="9" id="KW-1185">Reference proteome</keyword>
<organism evidence="8 9">
    <name type="scientific">Haloarcula limicola</name>
    <dbReference type="NCBI Taxonomy" id="1429915"/>
    <lineage>
        <taxon>Archaea</taxon>
        <taxon>Methanobacteriati</taxon>
        <taxon>Methanobacteriota</taxon>
        <taxon>Stenosarchaea group</taxon>
        <taxon>Halobacteria</taxon>
        <taxon>Halobacteriales</taxon>
        <taxon>Haloarculaceae</taxon>
        <taxon>Haloarcula</taxon>
    </lineage>
</organism>
<proteinExistence type="inferred from homology"/>
<accession>A0A8J8C523</accession>
<keyword evidence="4 8" id="KW-0808">Transferase</keyword>
<dbReference type="Pfam" id="PF00291">
    <property type="entry name" value="PALP"/>
    <property type="match status" value="1"/>
</dbReference>
<dbReference type="PROSITE" id="PS00901">
    <property type="entry name" value="CYS_SYNTHASE"/>
    <property type="match status" value="1"/>
</dbReference>
<keyword evidence="6" id="KW-0198">Cysteine biosynthesis</keyword>
<name>A0A8J8C523_9EURY</name>
<sequence length="301" mass="30695">MDVASDVTELVGETPLLRLDAFAPNLLGKVEAANPGGSVKDRVAVAMLERARETGHLEPGGTVVEPTSGNTGIGLAVAAAAEGYDLVLTMPESMSEERRDLLRALGADLVLTPADGGMAEAVEAAEAIADERENSFVPQQFANLANPRVHRETTGPEIWRATDGEVDAVVAGVGTGGTITGVSAALKADRDADVQSVAVEPADSAVLSGGEPGGHSIQGIGAGFVPEVLRTELLDGVRAVESDQATAAARRLASEQGLLVGISSGAALAVAERIATDAPEETVVVVLPDTGERYLSTGLFA</sequence>
<dbReference type="FunFam" id="3.40.50.1100:FF:000118">
    <property type="entry name" value="Related to CYS4-cystathionine beta-synthase"/>
    <property type="match status" value="1"/>
</dbReference>
<dbReference type="InterPro" id="IPR050214">
    <property type="entry name" value="Cys_Synth/Cystath_Beta-Synth"/>
</dbReference>
<dbReference type="CDD" id="cd01561">
    <property type="entry name" value="CBS_like"/>
    <property type="match status" value="1"/>
</dbReference>
<dbReference type="NCBIfam" id="TIGR01136">
    <property type="entry name" value="cysKM"/>
    <property type="match status" value="1"/>
</dbReference>
<feature type="domain" description="Tryptophan synthase beta chain-like PALP" evidence="7">
    <location>
        <begin position="7"/>
        <end position="289"/>
    </location>
</feature>
<evidence type="ECO:0000256" key="4">
    <source>
        <dbReference type="ARBA" id="ARBA00022679"/>
    </source>
</evidence>
<comment type="cofactor">
    <cofactor evidence="1">
        <name>pyridoxal 5'-phosphate</name>
        <dbReference type="ChEBI" id="CHEBI:597326"/>
    </cofactor>
</comment>
<dbReference type="InterPro" id="IPR036052">
    <property type="entry name" value="TrpB-like_PALP_sf"/>
</dbReference>
<dbReference type="GO" id="GO:0004124">
    <property type="term" value="F:cysteine synthase activity"/>
    <property type="evidence" value="ECO:0007669"/>
    <property type="project" value="UniProtKB-EC"/>
</dbReference>
<evidence type="ECO:0000256" key="6">
    <source>
        <dbReference type="ARBA" id="ARBA00023192"/>
    </source>
</evidence>
<comment type="similarity">
    <text evidence="2">Belongs to the cysteine synthase/cystathionine beta-synthase family.</text>
</comment>
<comment type="caution">
    <text evidence="8">The sequence shown here is derived from an EMBL/GenBank/DDBJ whole genome shotgun (WGS) entry which is preliminary data.</text>
</comment>
<dbReference type="InterPro" id="IPR001216">
    <property type="entry name" value="P-phosphate_BS"/>
</dbReference>
<dbReference type="PANTHER" id="PTHR10314">
    <property type="entry name" value="CYSTATHIONINE BETA-SYNTHASE"/>
    <property type="match status" value="1"/>
</dbReference>
<evidence type="ECO:0000256" key="5">
    <source>
        <dbReference type="ARBA" id="ARBA00022898"/>
    </source>
</evidence>
<gene>
    <name evidence="8" type="primary">cysK</name>
    <name evidence="8" type="ORF">KTS45_16760</name>
</gene>
<protein>
    <submittedName>
        <fullName evidence="8">Cysteine synthase A</fullName>
        <ecNumber evidence="8">2.5.1.47</ecNumber>
    </submittedName>
</protein>
<dbReference type="InterPro" id="IPR001926">
    <property type="entry name" value="TrpB-like_PALP"/>
</dbReference>
<evidence type="ECO:0000256" key="3">
    <source>
        <dbReference type="ARBA" id="ARBA00022605"/>
    </source>
</evidence>
<dbReference type="Proteomes" id="UP000766550">
    <property type="component" value="Unassembled WGS sequence"/>
</dbReference>
<dbReference type="Gene3D" id="3.40.50.1100">
    <property type="match status" value="2"/>
</dbReference>
<keyword evidence="5" id="KW-0663">Pyridoxal phosphate</keyword>
<dbReference type="SUPFAM" id="SSF53686">
    <property type="entry name" value="Tryptophan synthase beta subunit-like PLP-dependent enzymes"/>
    <property type="match status" value="1"/>
</dbReference>
<dbReference type="FunFam" id="3.40.50.1100:FF:000003">
    <property type="entry name" value="Cystathionine beta-synthase"/>
    <property type="match status" value="1"/>
</dbReference>
<evidence type="ECO:0000313" key="9">
    <source>
        <dbReference type="Proteomes" id="UP000766550"/>
    </source>
</evidence>
<dbReference type="NCBIfam" id="TIGR01139">
    <property type="entry name" value="cysK"/>
    <property type="match status" value="1"/>
</dbReference>
<dbReference type="EC" id="2.5.1.47" evidence="8"/>